<comment type="caution">
    <text evidence="1">The sequence shown here is derived from an EMBL/GenBank/DDBJ whole genome shotgun (WGS) entry which is preliminary data.</text>
</comment>
<sequence length="30" mass="3434">PKNHPPFISKKHIYKITPKKLAEAAVVKYS</sequence>
<accession>X1AXX7</accession>
<gene>
    <name evidence="1" type="ORF">S01H4_32424</name>
</gene>
<protein>
    <submittedName>
        <fullName evidence="1">Uncharacterized protein</fullName>
    </submittedName>
</protein>
<dbReference type="EMBL" id="BART01016948">
    <property type="protein sequence ID" value="GAG88059.1"/>
    <property type="molecule type" value="Genomic_DNA"/>
</dbReference>
<name>X1AXX7_9ZZZZ</name>
<feature type="non-terminal residue" evidence="1">
    <location>
        <position position="1"/>
    </location>
</feature>
<proteinExistence type="predicted"/>
<evidence type="ECO:0000313" key="1">
    <source>
        <dbReference type="EMBL" id="GAG88059.1"/>
    </source>
</evidence>
<organism evidence="1">
    <name type="scientific">marine sediment metagenome</name>
    <dbReference type="NCBI Taxonomy" id="412755"/>
    <lineage>
        <taxon>unclassified sequences</taxon>
        <taxon>metagenomes</taxon>
        <taxon>ecological metagenomes</taxon>
    </lineage>
</organism>
<reference evidence="1" key="1">
    <citation type="journal article" date="2014" name="Front. Microbiol.">
        <title>High frequency of phylogenetically diverse reductive dehalogenase-homologous genes in deep subseafloor sedimentary metagenomes.</title>
        <authorList>
            <person name="Kawai M."/>
            <person name="Futagami T."/>
            <person name="Toyoda A."/>
            <person name="Takaki Y."/>
            <person name="Nishi S."/>
            <person name="Hori S."/>
            <person name="Arai W."/>
            <person name="Tsubouchi T."/>
            <person name="Morono Y."/>
            <person name="Uchiyama I."/>
            <person name="Ito T."/>
            <person name="Fujiyama A."/>
            <person name="Inagaki F."/>
            <person name="Takami H."/>
        </authorList>
    </citation>
    <scope>NUCLEOTIDE SEQUENCE</scope>
    <source>
        <strain evidence="1">Expedition CK06-06</strain>
    </source>
</reference>
<dbReference type="AlphaFoldDB" id="X1AXX7"/>